<accession>A0ABD6EU96</accession>
<evidence type="ECO:0000313" key="2">
    <source>
        <dbReference type="EMBL" id="MFH4983549.1"/>
    </source>
</evidence>
<comment type="caution">
    <text evidence="2">The sequence shown here is derived from an EMBL/GenBank/DDBJ whole genome shotgun (WGS) entry which is preliminary data.</text>
</comment>
<evidence type="ECO:0000313" key="3">
    <source>
        <dbReference type="Proteomes" id="UP001608902"/>
    </source>
</evidence>
<evidence type="ECO:0000256" key="1">
    <source>
        <dbReference type="SAM" id="MobiDB-lite"/>
    </source>
</evidence>
<keyword evidence="3" id="KW-1185">Reference proteome</keyword>
<reference evidence="2 3" key="1">
    <citation type="submission" date="2024-08" db="EMBL/GenBank/DDBJ databases">
        <title>Gnathostoma spinigerum genome.</title>
        <authorList>
            <person name="Gonzalez-Bertolin B."/>
            <person name="Monzon S."/>
            <person name="Zaballos A."/>
            <person name="Jimenez P."/>
            <person name="Dekumyoy P."/>
            <person name="Varona S."/>
            <person name="Cuesta I."/>
            <person name="Sumanam S."/>
            <person name="Adisakwattana P."/>
            <person name="Gasser R.B."/>
            <person name="Hernandez-Gonzalez A."/>
            <person name="Young N.D."/>
            <person name="Perteguer M.J."/>
        </authorList>
    </citation>
    <scope>NUCLEOTIDE SEQUENCE [LARGE SCALE GENOMIC DNA]</scope>
    <source>
        <strain evidence="2">AL3</strain>
        <tissue evidence="2">Liver</tissue>
    </source>
</reference>
<gene>
    <name evidence="2" type="ORF">AB6A40_010258</name>
</gene>
<protein>
    <submittedName>
        <fullName evidence="2">Uncharacterized protein</fullName>
    </submittedName>
</protein>
<proteinExistence type="predicted"/>
<feature type="compositionally biased region" description="Low complexity" evidence="1">
    <location>
        <begin position="35"/>
        <end position="48"/>
    </location>
</feature>
<dbReference type="AlphaFoldDB" id="A0ABD6EU96"/>
<feature type="compositionally biased region" description="Basic residues" evidence="1">
    <location>
        <begin position="80"/>
        <end position="92"/>
    </location>
</feature>
<dbReference type="Proteomes" id="UP001608902">
    <property type="component" value="Unassembled WGS sequence"/>
</dbReference>
<organism evidence="2 3">
    <name type="scientific">Gnathostoma spinigerum</name>
    <dbReference type="NCBI Taxonomy" id="75299"/>
    <lineage>
        <taxon>Eukaryota</taxon>
        <taxon>Metazoa</taxon>
        <taxon>Ecdysozoa</taxon>
        <taxon>Nematoda</taxon>
        <taxon>Chromadorea</taxon>
        <taxon>Rhabditida</taxon>
        <taxon>Spirurina</taxon>
        <taxon>Gnathostomatomorpha</taxon>
        <taxon>Gnathostomatoidea</taxon>
        <taxon>Gnathostomatidae</taxon>
        <taxon>Gnathostoma</taxon>
    </lineage>
</organism>
<feature type="region of interest" description="Disordered" evidence="1">
    <location>
        <begin position="31"/>
        <end position="92"/>
    </location>
</feature>
<feature type="compositionally biased region" description="Basic and acidic residues" evidence="1">
    <location>
        <begin position="49"/>
        <end position="79"/>
    </location>
</feature>
<dbReference type="EMBL" id="JBGFUD010012751">
    <property type="protein sequence ID" value="MFH4983549.1"/>
    <property type="molecule type" value="Genomic_DNA"/>
</dbReference>
<sequence>MLRTCVLLPFCGSTIKNTTLRDAIYFKGLRPATVNRNARGGNRNYRQNSDGRGRDRDREEDYDRSSSRRKRATSDDHRSSSKKSRSRSNRYQ</sequence>
<name>A0ABD6EU96_9BILA</name>